<feature type="domain" description="Thiamine pyrophosphate enzyme N-terminal TPP-binding" evidence="6">
    <location>
        <begin position="37"/>
        <end position="135"/>
    </location>
</feature>
<feature type="domain" description="Thiamine pyrophosphate enzyme TPP-binding" evidence="5">
    <location>
        <begin position="420"/>
        <end position="577"/>
    </location>
</feature>
<evidence type="ECO:0000256" key="2">
    <source>
        <dbReference type="ARBA" id="ARBA00023052"/>
    </source>
</evidence>
<dbReference type="SUPFAM" id="SSF52467">
    <property type="entry name" value="DHS-like NAD/FAD-binding domain"/>
    <property type="match status" value="1"/>
</dbReference>
<dbReference type="SUPFAM" id="SSF52518">
    <property type="entry name" value="Thiamin diphosphate-binding fold (THDP-binding)"/>
    <property type="match status" value="2"/>
</dbReference>
<name>A0A1G6GF09_9ACTN</name>
<evidence type="ECO:0000313" key="8">
    <source>
        <dbReference type="Proteomes" id="UP000199086"/>
    </source>
</evidence>
<dbReference type="InterPro" id="IPR012000">
    <property type="entry name" value="Thiamin_PyroP_enz_cen_dom"/>
</dbReference>
<dbReference type="PANTHER" id="PTHR18968">
    <property type="entry name" value="THIAMINE PYROPHOSPHATE ENZYMES"/>
    <property type="match status" value="1"/>
</dbReference>
<gene>
    <name evidence="7" type="ORF">GA0111570_102345</name>
</gene>
<dbReference type="InterPro" id="IPR029035">
    <property type="entry name" value="DHS-like_NAD/FAD-binding_dom"/>
</dbReference>
<dbReference type="InterPro" id="IPR030817">
    <property type="entry name" value="Myo_inos_IolD"/>
</dbReference>
<evidence type="ECO:0000313" key="7">
    <source>
        <dbReference type="EMBL" id="SDB80554.1"/>
    </source>
</evidence>
<sequence length="625" mass="67273">MTTQNTLRLTVGQATVRFLAQQQVERDGVSAPFFGGAFGIFGHGNVAGIGQALLQYREEFPYYQGRNEQGLVHSAIGYAKARNRLGALAVTTSIGPGAANMITGAGTATSNRLPVLLLPSDYFATRRTGYVLQQIEDPTTPTDSTSDAFRAVSRFWDRVSRPEQLPEALLGAMRVLTSPADTGAVTVSLPQDVQAEAYDFPVELFRERTWYVPRARADLAALHRAAEAVRQAKRPMILAGGGVIYSDATAALEEFVDATGIPVGLTQAGKASLPWSHPLNAGAVGSSGSRYANQLAAQADLIIGIGTRYTDFTSASNTLFQNPDVRFLNLNVQEFDAYKEGGLALIGDARESLRELGALLGDWQVAEDHRRRANGLADEWRQEVDRIIAPEPDAPTLPQAVAIGLVNSFAKPNDVVINAAGSMPGDLHRLWKPGGPLSYGIEYGYSCMGYEVAAGVGAKLADRDREVFTFIGDGTWLMLSSELLTSIQEGLKQIVLLVDNKGYGSIEALSRTVGSQGFGCRFLYRDQATGQFSDRTLEVDFAQNAASYGATVYTATTADELKEALEAAVAGEETAVIYTVVDAQGRFGGSGAWWEVPVAEVAEIDSSNEARKTYDDHRAAQRLHV</sequence>
<dbReference type="PANTHER" id="PTHR18968:SF9">
    <property type="entry name" value="3D-(3,5_4)-TRIHYDROXYCYCLOHEXANE-1,2-DIONE HYDROLASE"/>
    <property type="match status" value="1"/>
</dbReference>
<dbReference type="OrthoDB" id="3194735at2"/>
<evidence type="ECO:0000259" key="4">
    <source>
        <dbReference type="Pfam" id="PF00205"/>
    </source>
</evidence>
<dbReference type="InterPro" id="IPR029061">
    <property type="entry name" value="THDP-binding"/>
</dbReference>
<organism evidence="7 8">
    <name type="scientific">Raineyella antarctica</name>
    <dbReference type="NCBI Taxonomy" id="1577474"/>
    <lineage>
        <taxon>Bacteria</taxon>
        <taxon>Bacillati</taxon>
        <taxon>Actinomycetota</taxon>
        <taxon>Actinomycetes</taxon>
        <taxon>Propionibacteriales</taxon>
        <taxon>Propionibacteriaceae</taxon>
        <taxon>Raineyella</taxon>
    </lineage>
</organism>
<dbReference type="EMBL" id="FMYF01000002">
    <property type="protein sequence ID" value="SDB80554.1"/>
    <property type="molecule type" value="Genomic_DNA"/>
</dbReference>
<dbReference type="Gene3D" id="3.40.50.1220">
    <property type="entry name" value="TPP-binding domain"/>
    <property type="match status" value="1"/>
</dbReference>
<feature type="domain" description="Thiamine pyrophosphate enzyme central" evidence="4">
    <location>
        <begin position="223"/>
        <end position="356"/>
    </location>
</feature>
<dbReference type="Gene3D" id="3.40.50.970">
    <property type="match status" value="2"/>
</dbReference>
<dbReference type="GO" id="GO:0016823">
    <property type="term" value="F:hydrolase activity, acting on acid carbon-carbon bonds, in ketonic substances"/>
    <property type="evidence" value="ECO:0007669"/>
    <property type="project" value="InterPro"/>
</dbReference>
<keyword evidence="7" id="KW-0378">Hydrolase</keyword>
<keyword evidence="8" id="KW-1185">Reference proteome</keyword>
<dbReference type="CDD" id="cd07035">
    <property type="entry name" value="TPP_PYR_POX_like"/>
    <property type="match status" value="1"/>
</dbReference>
<dbReference type="GO" id="GO:0000287">
    <property type="term" value="F:magnesium ion binding"/>
    <property type="evidence" value="ECO:0007669"/>
    <property type="project" value="InterPro"/>
</dbReference>
<dbReference type="GO" id="GO:0019310">
    <property type="term" value="P:inositol catabolic process"/>
    <property type="evidence" value="ECO:0007669"/>
    <property type="project" value="InterPro"/>
</dbReference>
<evidence type="ECO:0000259" key="5">
    <source>
        <dbReference type="Pfam" id="PF02775"/>
    </source>
</evidence>
<dbReference type="AlphaFoldDB" id="A0A1G6GF09"/>
<comment type="similarity">
    <text evidence="1 3">Belongs to the TPP enzyme family.</text>
</comment>
<dbReference type="GO" id="GO:0005948">
    <property type="term" value="C:acetolactate synthase complex"/>
    <property type="evidence" value="ECO:0007669"/>
    <property type="project" value="TreeGrafter"/>
</dbReference>
<accession>A0A1G6GF09</accession>
<dbReference type="NCBIfam" id="TIGR04377">
    <property type="entry name" value="myo_inos_iolD"/>
    <property type="match status" value="1"/>
</dbReference>
<dbReference type="GO" id="GO:0050660">
    <property type="term" value="F:flavin adenine dinucleotide binding"/>
    <property type="evidence" value="ECO:0007669"/>
    <property type="project" value="TreeGrafter"/>
</dbReference>
<dbReference type="Pfam" id="PF00205">
    <property type="entry name" value="TPP_enzyme_M"/>
    <property type="match status" value="1"/>
</dbReference>
<dbReference type="InterPro" id="IPR045229">
    <property type="entry name" value="TPP_enz"/>
</dbReference>
<dbReference type="Pfam" id="PF02776">
    <property type="entry name" value="TPP_enzyme_N"/>
    <property type="match status" value="1"/>
</dbReference>
<dbReference type="InterPro" id="IPR011766">
    <property type="entry name" value="TPP_enzyme_TPP-bd"/>
</dbReference>
<evidence type="ECO:0000256" key="3">
    <source>
        <dbReference type="RuleBase" id="RU362132"/>
    </source>
</evidence>
<evidence type="ECO:0000256" key="1">
    <source>
        <dbReference type="ARBA" id="ARBA00007812"/>
    </source>
</evidence>
<evidence type="ECO:0000259" key="6">
    <source>
        <dbReference type="Pfam" id="PF02776"/>
    </source>
</evidence>
<keyword evidence="2 3" id="KW-0786">Thiamine pyrophosphate</keyword>
<dbReference type="GO" id="GO:0009099">
    <property type="term" value="P:L-valine biosynthetic process"/>
    <property type="evidence" value="ECO:0007669"/>
    <property type="project" value="TreeGrafter"/>
</dbReference>
<dbReference type="InterPro" id="IPR012001">
    <property type="entry name" value="Thiamin_PyroP_enz_TPP-bd_dom"/>
</dbReference>
<reference evidence="7 8" key="1">
    <citation type="submission" date="2016-06" db="EMBL/GenBank/DDBJ databases">
        <authorList>
            <person name="Olsen C.W."/>
            <person name="Carey S."/>
            <person name="Hinshaw L."/>
            <person name="Karasin A.I."/>
        </authorList>
    </citation>
    <scope>NUCLEOTIDE SEQUENCE [LARGE SCALE GENOMIC DNA]</scope>
    <source>
        <strain evidence="7 8">LZ-22</strain>
    </source>
</reference>
<protein>
    <submittedName>
        <fullName evidence="7">3D-(3,5/4)-trihydroxycyclohexane-1,2-dione hydrolase</fullName>
    </submittedName>
</protein>
<dbReference type="GO" id="GO:0030976">
    <property type="term" value="F:thiamine pyrophosphate binding"/>
    <property type="evidence" value="ECO:0007669"/>
    <property type="project" value="InterPro"/>
</dbReference>
<dbReference type="STRING" id="1577474.GA0111570_102345"/>
<dbReference type="Pfam" id="PF02775">
    <property type="entry name" value="TPP_enzyme_C"/>
    <property type="match status" value="1"/>
</dbReference>
<proteinExistence type="inferred from homology"/>
<dbReference type="GO" id="GO:0003984">
    <property type="term" value="F:acetolactate synthase activity"/>
    <property type="evidence" value="ECO:0007669"/>
    <property type="project" value="TreeGrafter"/>
</dbReference>
<dbReference type="GO" id="GO:0009097">
    <property type="term" value="P:isoleucine biosynthetic process"/>
    <property type="evidence" value="ECO:0007669"/>
    <property type="project" value="TreeGrafter"/>
</dbReference>
<dbReference type="Proteomes" id="UP000199086">
    <property type="component" value="Unassembled WGS sequence"/>
</dbReference>